<dbReference type="PANTHER" id="PTHR15907">
    <property type="entry name" value="DUF614 FAMILY PROTEIN-RELATED"/>
    <property type="match status" value="1"/>
</dbReference>
<dbReference type="NCBIfam" id="TIGR01571">
    <property type="entry name" value="A_thal_Cys_rich"/>
    <property type="match status" value="1"/>
</dbReference>
<proteinExistence type="predicted"/>
<accession>A0A6N2M3N0</accession>
<feature type="region of interest" description="Disordered" evidence="1">
    <location>
        <begin position="1"/>
        <end position="31"/>
    </location>
</feature>
<protein>
    <submittedName>
        <fullName evidence="2">Uncharacterized protein</fullName>
    </submittedName>
</protein>
<name>A0A6N2M3N0_SALVM</name>
<dbReference type="AlphaFoldDB" id="A0A6N2M3N0"/>
<gene>
    <name evidence="2" type="ORF">SVIM_LOCUS313248</name>
</gene>
<sequence>MDRPKPSAAALEMDSRSQPARPPPVTGIPVGQQARWSSGLCDCCSDLPGCCLTWCCPCITFGRIAEITDQGATREYIHVLRVHGAVHCCSCLSCFYRSKLRKQYMLEESPCNDCLVHCCCESCALCQEYRELKHRGFDMAAGWQESLPGPSVTVAPSAPVAQRGMTR</sequence>
<dbReference type="EMBL" id="CAADRP010001685">
    <property type="protein sequence ID" value="VFU48129.1"/>
    <property type="molecule type" value="Genomic_DNA"/>
</dbReference>
<evidence type="ECO:0000313" key="2">
    <source>
        <dbReference type="EMBL" id="VFU48129.1"/>
    </source>
</evidence>
<reference evidence="2" key="1">
    <citation type="submission" date="2019-03" db="EMBL/GenBank/DDBJ databases">
        <authorList>
            <person name="Mank J."/>
            <person name="Almeida P."/>
        </authorList>
    </citation>
    <scope>NUCLEOTIDE SEQUENCE</scope>
    <source>
        <strain evidence="2">78183</strain>
    </source>
</reference>
<evidence type="ECO:0000256" key="1">
    <source>
        <dbReference type="SAM" id="MobiDB-lite"/>
    </source>
</evidence>
<dbReference type="Pfam" id="PF04749">
    <property type="entry name" value="PLAC8"/>
    <property type="match status" value="1"/>
</dbReference>
<dbReference type="InterPro" id="IPR006461">
    <property type="entry name" value="PLAC_motif_containing"/>
</dbReference>
<organism evidence="2">
    <name type="scientific">Salix viminalis</name>
    <name type="common">Common osier</name>
    <name type="synonym">Basket willow</name>
    <dbReference type="NCBI Taxonomy" id="40686"/>
    <lineage>
        <taxon>Eukaryota</taxon>
        <taxon>Viridiplantae</taxon>
        <taxon>Streptophyta</taxon>
        <taxon>Embryophyta</taxon>
        <taxon>Tracheophyta</taxon>
        <taxon>Spermatophyta</taxon>
        <taxon>Magnoliopsida</taxon>
        <taxon>eudicotyledons</taxon>
        <taxon>Gunneridae</taxon>
        <taxon>Pentapetalae</taxon>
        <taxon>rosids</taxon>
        <taxon>fabids</taxon>
        <taxon>Malpighiales</taxon>
        <taxon>Salicaceae</taxon>
        <taxon>Saliceae</taxon>
        <taxon>Salix</taxon>
    </lineage>
</organism>